<feature type="transmembrane region" description="Helical" evidence="8">
    <location>
        <begin position="272"/>
        <end position="293"/>
    </location>
</feature>
<keyword evidence="5 8" id="KW-1133">Transmembrane helix</keyword>
<keyword evidence="10" id="KW-1185">Reference proteome</keyword>
<dbReference type="Proteomes" id="UP001604335">
    <property type="component" value="Unassembled WGS sequence"/>
</dbReference>
<organism evidence="9 10">
    <name type="scientific">Limnothrix redekei LRLZ20PSL1</name>
    <dbReference type="NCBI Taxonomy" id="3112953"/>
    <lineage>
        <taxon>Bacteria</taxon>
        <taxon>Bacillati</taxon>
        <taxon>Cyanobacteriota</taxon>
        <taxon>Cyanophyceae</taxon>
        <taxon>Pseudanabaenales</taxon>
        <taxon>Pseudanabaenaceae</taxon>
        <taxon>Limnothrix</taxon>
    </lineage>
</organism>
<feature type="transmembrane region" description="Helical" evidence="8">
    <location>
        <begin position="79"/>
        <end position="98"/>
    </location>
</feature>
<feature type="region of interest" description="Disordered" evidence="7">
    <location>
        <begin position="153"/>
        <end position="180"/>
    </location>
</feature>
<dbReference type="RefSeq" id="WP_393015526.1">
    <property type="nucleotide sequence ID" value="NZ_JAZAQF010000094.1"/>
</dbReference>
<feature type="transmembrane region" description="Helical" evidence="8">
    <location>
        <begin position="302"/>
        <end position="321"/>
    </location>
</feature>
<evidence type="ECO:0000256" key="8">
    <source>
        <dbReference type="SAM" id="Phobius"/>
    </source>
</evidence>
<sequence length="324" mass="33919">MAATLAASSIAPVEVAHHGVGWLGATVAALFWGSYLVPVKRLPTVDPLAAQLSMAIGIVLLAIPLAIASGAWIPNGWGLLAGVIWALGNYGSIFVVRALGLARGLALWATIGIGVSFLWGALFFREPVLLSVAVGGVALLVAGIALMNWPDRPAGTQPPGPRSTNPPVNRSSQQPSRRPKIQNQGWWLCGVVGLLFGSQSVPFAFATQSPIAFVPSMSLGILGTASLLAGQRGGRVLRQLPRSSLLALVCSGMLWNVANVGSFFAVDRLGMAVGMPLTQFAIVVNAAWGLWLFREVTGRQRILRVAIGTFCAFSGIILIGGSRL</sequence>
<feature type="compositionally biased region" description="Polar residues" evidence="7">
    <location>
        <begin position="162"/>
        <end position="180"/>
    </location>
</feature>
<comment type="similarity">
    <text evidence="2">Belongs to the GRP transporter (TC 2.A.7.5) family.</text>
</comment>
<feature type="transmembrane region" description="Helical" evidence="8">
    <location>
        <begin position="128"/>
        <end position="149"/>
    </location>
</feature>
<feature type="transmembrane region" description="Helical" evidence="8">
    <location>
        <begin position="105"/>
        <end position="122"/>
    </location>
</feature>
<comment type="subcellular location">
    <subcellularLocation>
        <location evidence="1">Membrane</location>
        <topology evidence="1">Multi-pass membrane protein</topology>
    </subcellularLocation>
</comment>
<evidence type="ECO:0000313" key="10">
    <source>
        <dbReference type="Proteomes" id="UP001604335"/>
    </source>
</evidence>
<keyword evidence="3 9" id="KW-0762">Sugar transport</keyword>
<proteinExistence type="inferred from homology"/>
<dbReference type="Pfam" id="PF07857">
    <property type="entry name" value="TMEM144"/>
    <property type="match status" value="2"/>
</dbReference>
<feature type="transmembrane region" description="Helical" evidence="8">
    <location>
        <begin position="185"/>
        <end position="205"/>
    </location>
</feature>
<evidence type="ECO:0000256" key="3">
    <source>
        <dbReference type="ARBA" id="ARBA00022597"/>
    </source>
</evidence>
<evidence type="ECO:0000256" key="1">
    <source>
        <dbReference type="ARBA" id="ARBA00004141"/>
    </source>
</evidence>
<feature type="transmembrane region" description="Helical" evidence="8">
    <location>
        <begin position="243"/>
        <end position="266"/>
    </location>
</feature>
<gene>
    <name evidence="9" type="ORF">VPK24_18080</name>
</gene>
<evidence type="ECO:0000256" key="5">
    <source>
        <dbReference type="ARBA" id="ARBA00022989"/>
    </source>
</evidence>
<feature type="transmembrane region" description="Helical" evidence="8">
    <location>
        <begin position="20"/>
        <end position="37"/>
    </location>
</feature>
<reference evidence="10" key="1">
    <citation type="journal article" date="2024" name="Algal Res.">
        <title>Biochemical, toxicological and genomic investigation of a high-biomass producing Limnothrix strain isolated from Italian shallow drinking water reservoir.</title>
        <authorList>
            <person name="Simonazzi M."/>
            <person name="Shishido T.K."/>
            <person name="Delbaje E."/>
            <person name="Wahlsten M."/>
            <person name="Fewer D.P."/>
            <person name="Sivonen K."/>
            <person name="Pezzolesi L."/>
            <person name="Pistocchi R."/>
        </authorList>
    </citation>
    <scope>NUCLEOTIDE SEQUENCE [LARGE SCALE GENOMIC DNA]</scope>
    <source>
        <strain evidence="10">LRLZ20PSL1</strain>
    </source>
</reference>
<dbReference type="InterPro" id="IPR012435">
    <property type="entry name" value="TMEM144"/>
</dbReference>
<feature type="transmembrane region" description="Helical" evidence="8">
    <location>
        <begin position="49"/>
        <end position="73"/>
    </location>
</feature>
<keyword evidence="6 8" id="KW-0472">Membrane</keyword>
<evidence type="ECO:0000256" key="2">
    <source>
        <dbReference type="ARBA" id="ARBA00006117"/>
    </source>
</evidence>
<name>A0ABW7CHM3_9CYAN</name>
<evidence type="ECO:0000256" key="7">
    <source>
        <dbReference type="SAM" id="MobiDB-lite"/>
    </source>
</evidence>
<evidence type="ECO:0000313" key="9">
    <source>
        <dbReference type="EMBL" id="MFG3819558.1"/>
    </source>
</evidence>
<keyword evidence="3 9" id="KW-0813">Transport</keyword>
<dbReference type="InterPro" id="IPR010651">
    <property type="entry name" value="Sugar_transport"/>
</dbReference>
<dbReference type="CDD" id="cd23110">
    <property type="entry name" value="GRP"/>
    <property type="match status" value="1"/>
</dbReference>
<comment type="caution">
    <text evidence="9">The sequence shown here is derived from an EMBL/GenBank/DDBJ whole genome shotgun (WGS) entry which is preliminary data.</text>
</comment>
<dbReference type="PANTHER" id="PTHR16119:SF17">
    <property type="entry name" value="TRANSMEMBRANE PROTEIN 144"/>
    <property type="match status" value="1"/>
</dbReference>
<dbReference type="EMBL" id="JAZAQF010000094">
    <property type="protein sequence ID" value="MFG3819558.1"/>
    <property type="molecule type" value="Genomic_DNA"/>
</dbReference>
<keyword evidence="4 8" id="KW-0812">Transmembrane</keyword>
<accession>A0ABW7CHM3</accession>
<feature type="transmembrane region" description="Helical" evidence="8">
    <location>
        <begin position="211"/>
        <end position="231"/>
    </location>
</feature>
<evidence type="ECO:0000256" key="6">
    <source>
        <dbReference type="ARBA" id="ARBA00023136"/>
    </source>
</evidence>
<dbReference type="PANTHER" id="PTHR16119">
    <property type="entry name" value="TRANSMEMBRANE PROTEIN 144"/>
    <property type="match status" value="1"/>
</dbReference>
<evidence type="ECO:0000256" key="4">
    <source>
        <dbReference type="ARBA" id="ARBA00022692"/>
    </source>
</evidence>
<protein>
    <submittedName>
        <fullName evidence="9">GRP family sugar transporter</fullName>
    </submittedName>
</protein>